<keyword evidence="2" id="KW-1015">Disulfide bond</keyword>
<evidence type="ECO:0000313" key="4">
    <source>
        <dbReference type="Proteomes" id="UP000683360"/>
    </source>
</evidence>
<proteinExistence type="predicted"/>
<dbReference type="PANTHER" id="PTHR22906:SF21">
    <property type="entry name" value="SEMA DOMAIN-CONTAINING PROTEIN"/>
    <property type="match status" value="1"/>
</dbReference>
<evidence type="ECO:0000256" key="1">
    <source>
        <dbReference type="ARBA" id="ARBA00022737"/>
    </source>
</evidence>
<dbReference type="SUPFAM" id="SSF82895">
    <property type="entry name" value="TSP-1 type 1 repeat"/>
    <property type="match status" value="3"/>
</dbReference>
<dbReference type="InterPro" id="IPR052065">
    <property type="entry name" value="Compl_asym_regulator"/>
</dbReference>
<organism evidence="3 4">
    <name type="scientific">Mytilus edulis</name>
    <name type="common">Blue mussel</name>
    <dbReference type="NCBI Taxonomy" id="6550"/>
    <lineage>
        <taxon>Eukaryota</taxon>
        <taxon>Metazoa</taxon>
        <taxon>Spiralia</taxon>
        <taxon>Lophotrochozoa</taxon>
        <taxon>Mollusca</taxon>
        <taxon>Bivalvia</taxon>
        <taxon>Autobranchia</taxon>
        <taxon>Pteriomorphia</taxon>
        <taxon>Mytilida</taxon>
        <taxon>Mytiloidea</taxon>
        <taxon>Mytilidae</taxon>
        <taxon>Mytilinae</taxon>
        <taxon>Mytilus</taxon>
    </lineage>
</organism>
<reference evidence="3" key="1">
    <citation type="submission" date="2021-03" db="EMBL/GenBank/DDBJ databases">
        <authorList>
            <person name="Bekaert M."/>
        </authorList>
    </citation>
    <scope>NUCLEOTIDE SEQUENCE</scope>
</reference>
<comment type="caution">
    <text evidence="3">The sequence shown here is derived from an EMBL/GenBank/DDBJ whole genome shotgun (WGS) entry which is preliminary data.</text>
</comment>
<dbReference type="InterPro" id="IPR036383">
    <property type="entry name" value="TSP1_rpt_sf"/>
</dbReference>
<keyword evidence="4" id="KW-1185">Reference proteome</keyword>
<evidence type="ECO:0000256" key="2">
    <source>
        <dbReference type="ARBA" id="ARBA00023157"/>
    </source>
</evidence>
<protein>
    <submittedName>
        <fullName evidence="3">Uncharacterized protein</fullName>
    </submittedName>
</protein>
<name>A0A8S3TT53_MYTED</name>
<dbReference type="SMART" id="SM00209">
    <property type="entry name" value="TSP1"/>
    <property type="match status" value="3"/>
</dbReference>
<dbReference type="PANTHER" id="PTHR22906">
    <property type="entry name" value="PROPERDIN"/>
    <property type="match status" value="1"/>
</dbReference>
<keyword evidence="1" id="KW-0677">Repeat</keyword>
<dbReference type="InterPro" id="IPR000884">
    <property type="entry name" value="TSP1_rpt"/>
</dbReference>
<evidence type="ECO:0000313" key="3">
    <source>
        <dbReference type="EMBL" id="CAG2233603.1"/>
    </source>
</evidence>
<dbReference type="Pfam" id="PF00090">
    <property type="entry name" value="TSP_1"/>
    <property type="match status" value="3"/>
</dbReference>
<dbReference type="EMBL" id="CAJPWZ010002213">
    <property type="protein sequence ID" value="CAG2233603.1"/>
    <property type="molecule type" value="Genomic_DNA"/>
</dbReference>
<gene>
    <name evidence="3" type="ORF">MEDL_46308</name>
</gene>
<sequence>MTKCNSQFDSTETVIDVCNITAGICSNQCGEGIQTFLGKCGPTEKDWRQYHINCTDYSACKGGWGSWNSFGECFSTCDKCIQLYTRKCDNPVPGKNATYCDGDSVKNDSCSLRGCPGSWSCWEDDGHCSNTCGNGTQIRRRRCDNPAPTIDGDECPVYKWGHLKELYLTKDDLKEMMKEELNEMKSNLTIDPKTYLLLSENAYQHVTTDLLLHLMESKQIDRDIKSVDKKNEDLTTELARISSFQVTLHRYGYYSDPISDTGVECLEKLFGECSTTCDEGRQVVKRRCDNPLPGRDAAYCDGKDVQYVNCNLGGSCPELNLTQNDLKEIMRTMMNEMKHQLNHRLKNISAAIRKRISARDDRLSAASVGYVGVACC</sequence>
<dbReference type="OrthoDB" id="6162296at2759"/>
<dbReference type="AlphaFoldDB" id="A0A8S3TT53"/>
<dbReference type="Proteomes" id="UP000683360">
    <property type="component" value="Unassembled WGS sequence"/>
</dbReference>
<dbReference type="Gene3D" id="2.20.100.10">
    <property type="entry name" value="Thrombospondin type-1 (TSP1) repeat"/>
    <property type="match status" value="3"/>
</dbReference>
<dbReference type="PROSITE" id="PS50092">
    <property type="entry name" value="TSP1"/>
    <property type="match status" value="3"/>
</dbReference>
<accession>A0A8S3TT53</accession>